<organism evidence="5 6">
    <name type="scientific">Salinimicrobium sediminis</name>
    <dbReference type="NCBI Taxonomy" id="1343891"/>
    <lineage>
        <taxon>Bacteria</taxon>
        <taxon>Pseudomonadati</taxon>
        <taxon>Bacteroidota</taxon>
        <taxon>Flavobacteriia</taxon>
        <taxon>Flavobacteriales</taxon>
        <taxon>Flavobacteriaceae</taxon>
        <taxon>Salinimicrobium</taxon>
    </lineage>
</organism>
<dbReference type="GO" id="GO:0003677">
    <property type="term" value="F:DNA binding"/>
    <property type="evidence" value="ECO:0007669"/>
    <property type="project" value="UniProtKB-KW"/>
</dbReference>
<dbReference type="Pfam" id="PF00589">
    <property type="entry name" value="Phage_integrase"/>
    <property type="match status" value="1"/>
</dbReference>
<evidence type="ECO:0000256" key="1">
    <source>
        <dbReference type="ARBA" id="ARBA00023125"/>
    </source>
</evidence>
<dbReference type="GO" id="GO:0015074">
    <property type="term" value="P:DNA integration"/>
    <property type="evidence" value="ECO:0007669"/>
    <property type="project" value="InterPro"/>
</dbReference>
<name>A0A285X4K6_9FLAO</name>
<dbReference type="Gene3D" id="1.10.150.130">
    <property type="match status" value="1"/>
</dbReference>
<reference evidence="6" key="1">
    <citation type="submission" date="2017-09" db="EMBL/GenBank/DDBJ databases">
        <authorList>
            <person name="Varghese N."/>
            <person name="Submissions S."/>
        </authorList>
    </citation>
    <scope>NUCLEOTIDE SEQUENCE [LARGE SCALE GENOMIC DNA]</scope>
    <source>
        <strain evidence="6">CGMCC 1.12641</strain>
    </source>
</reference>
<accession>A0A285X4K6</accession>
<feature type="domain" description="Tyr recombinase" evidence="3">
    <location>
        <begin position="239"/>
        <end position="414"/>
    </location>
</feature>
<protein>
    <submittedName>
        <fullName evidence="5">Phage integrase family protein</fullName>
    </submittedName>
</protein>
<dbReference type="GO" id="GO:0006310">
    <property type="term" value="P:DNA recombination"/>
    <property type="evidence" value="ECO:0007669"/>
    <property type="project" value="UniProtKB-KW"/>
</dbReference>
<keyword evidence="6" id="KW-1185">Reference proteome</keyword>
<keyword evidence="2" id="KW-0233">DNA recombination</keyword>
<dbReference type="InterPro" id="IPR011010">
    <property type="entry name" value="DNA_brk_join_enz"/>
</dbReference>
<dbReference type="SUPFAM" id="SSF56349">
    <property type="entry name" value="DNA breaking-rejoining enzymes"/>
    <property type="match status" value="1"/>
</dbReference>
<evidence type="ECO:0000256" key="2">
    <source>
        <dbReference type="ARBA" id="ARBA00023172"/>
    </source>
</evidence>
<dbReference type="RefSeq" id="WP_097055077.1">
    <property type="nucleotide sequence ID" value="NZ_OCMF01000001.1"/>
</dbReference>
<evidence type="ECO:0000259" key="4">
    <source>
        <dbReference type="Pfam" id="PF13102"/>
    </source>
</evidence>
<dbReference type="InterPro" id="IPR013762">
    <property type="entry name" value="Integrase-like_cat_sf"/>
</dbReference>
<dbReference type="Gene3D" id="1.10.443.10">
    <property type="entry name" value="Intergrase catalytic core"/>
    <property type="match status" value="1"/>
</dbReference>
<dbReference type="InterPro" id="IPR010998">
    <property type="entry name" value="Integrase_recombinase_N"/>
</dbReference>
<dbReference type="CDD" id="cd01185">
    <property type="entry name" value="INTN1_C_like"/>
    <property type="match status" value="1"/>
</dbReference>
<gene>
    <name evidence="5" type="ORF">SAMN06296241_0860</name>
</gene>
<dbReference type="InterPro" id="IPR002104">
    <property type="entry name" value="Integrase_catalytic"/>
</dbReference>
<keyword evidence="1" id="KW-0238">DNA-binding</keyword>
<evidence type="ECO:0000259" key="3">
    <source>
        <dbReference type="Pfam" id="PF00589"/>
    </source>
</evidence>
<evidence type="ECO:0000313" key="6">
    <source>
        <dbReference type="Proteomes" id="UP000219193"/>
    </source>
</evidence>
<sequence>MASVNFLYRSTKPKAFLNLRLLYRITDEKFPKGYNDFSLGGKTKLEISRQYWEKEHLQIRFKRTNDIDELNRIQELKEKQNSINQELTKIEAHILQSFNSTDPEKISKEWLQKTINDYYNPKKVKEKPDDLISYVEVYIEERKEHVSPATVKKSNVIKQMLVKFQDSLNHPILLKDINLDFKRDFENFMLEKGYAYNTIARAIKFTKTVARHAYSQGLETSRQLDSIKTKTKESEKIFLTLEELEKIKKKSFTKEHLETARDWLIISCFTGQRISDFMRFNKDMIRKKDDKFLLEFTQKKTGKIMTIPLLKQVREILDKRNGEFPKPLPDPKYNEYIKVVCKKAGLKEEVWGSKKIEVAEKQFRKKSDFYEKWKLVTSHIGRRSFATNYYGEVPLSHLKTITGHHTERNFMAYLGKGDEEKAIDALKYFD</sequence>
<dbReference type="InterPro" id="IPR025269">
    <property type="entry name" value="SAM-like_dom"/>
</dbReference>
<dbReference type="AlphaFoldDB" id="A0A285X4K6"/>
<feature type="domain" description="Phage integrase SAM-like" evidence="4">
    <location>
        <begin position="131"/>
        <end position="218"/>
    </location>
</feature>
<dbReference type="EMBL" id="OCMF01000001">
    <property type="protein sequence ID" value="SOC79339.1"/>
    <property type="molecule type" value="Genomic_DNA"/>
</dbReference>
<dbReference type="Pfam" id="PF13102">
    <property type="entry name" value="Phage_int_SAM_5"/>
    <property type="match status" value="1"/>
</dbReference>
<dbReference type="OrthoDB" id="1493636at2"/>
<dbReference type="Proteomes" id="UP000219193">
    <property type="component" value="Unassembled WGS sequence"/>
</dbReference>
<proteinExistence type="predicted"/>
<evidence type="ECO:0000313" key="5">
    <source>
        <dbReference type="EMBL" id="SOC79339.1"/>
    </source>
</evidence>